<organism evidence="1 2">
    <name type="scientific">Swingsia samuiensis</name>
    <dbReference type="NCBI Taxonomy" id="1293412"/>
    <lineage>
        <taxon>Bacteria</taxon>
        <taxon>Pseudomonadati</taxon>
        <taxon>Pseudomonadota</taxon>
        <taxon>Alphaproteobacteria</taxon>
        <taxon>Acetobacterales</taxon>
        <taxon>Acetobacteraceae</taxon>
        <taxon>Swingsia</taxon>
    </lineage>
</organism>
<dbReference type="OrthoDB" id="9149607at2"/>
<accession>A0A4Y6UFM6</accession>
<dbReference type="KEGG" id="ssam:E3D00_01365"/>
<protein>
    <recommendedName>
        <fullName evidence="3">Heme oxygenase</fullName>
    </recommendedName>
</protein>
<name>A0A4Y6UFM6_9PROT</name>
<dbReference type="AlphaFoldDB" id="A0A4Y6UFM6"/>
<evidence type="ECO:0000313" key="1">
    <source>
        <dbReference type="EMBL" id="QDH16362.1"/>
    </source>
</evidence>
<sequence>MNLIEHKNEALTRLRVTTRAAHERVDEAFSHYNLESKISYISFLKAHAKVLPLVENWLKSFQNLPEWEGRSELLRHDLASLQSDFPPTLGWARRTEEGAALGGLYVIDGSRLGAKFLSSRLGAGFPSSYLSAPQKKGSWSRLLSEIQTQMVDKGEAFQDDVIAGARAVFELFYESALSEME</sequence>
<proteinExistence type="predicted"/>
<reference evidence="1 2" key="1">
    <citation type="submission" date="2019-03" db="EMBL/GenBank/DDBJ databases">
        <title>The complete genome sequence of Swingsia samuiensis NBRC107927(T).</title>
        <authorList>
            <person name="Chua K.-O."/>
            <person name="Chan K.-G."/>
            <person name="See-Too W.-S."/>
        </authorList>
    </citation>
    <scope>NUCLEOTIDE SEQUENCE [LARGE SCALE GENOMIC DNA]</scope>
    <source>
        <strain evidence="1 2">AH83</strain>
    </source>
</reference>
<evidence type="ECO:0008006" key="3">
    <source>
        <dbReference type="Google" id="ProtNLM"/>
    </source>
</evidence>
<dbReference type="EMBL" id="CP038141">
    <property type="protein sequence ID" value="QDH16362.1"/>
    <property type="molecule type" value="Genomic_DNA"/>
</dbReference>
<dbReference type="RefSeq" id="WP_141459256.1">
    <property type="nucleotide sequence ID" value="NZ_CP038141.1"/>
</dbReference>
<dbReference type="SUPFAM" id="SSF48613">
    <property type="entry name" value="Heme oxygenase-like"/>
    <property type="match status" value="1"/>
</dbReference>
<dbReference type="Gene3D" id="1.20.910.10">
    <property type="entry name" value="Heme oxygenase-like"/>
    <property type="match status" value="1"/>
</dbReference>
<gene>
    <name evidence="1" type="ORF">E3D00_01365</name>
</gene>
<dbReference type="InterPro" id="IPR016084">
    <property type="entry name" value="Haem_Oase-like_multi-hlx"/>
</dbReference>
<dbReference type="Proteomes" id="UP000316313">
    <property type="component" value="Chromosome"/>
</dbReference>
<dbReference type="CDD" id="cd19166">
    <property type="entry name" value="HemeO-bac"/>
    <property type="match status" value="1"/>
</dbReference>
<evidence type="ECO:0000313" key="2">
    <source>
        <dbReference type="Proteomes" id="UP000316313"/>
    </source>
</evidence>
<keyword evidence="2" id="KW-1185">Reference proteome</keyword>